<organism evidence="2 3">
    <name type="scientific">Fusobacterium mortiferum</name>
    <dbReference type="NCBI Taxonomy" id="850"/>
    <lineage>
        <taxon>Bacteria</taxon>
        <taxon>Fusobacteriati</taxon>
        <taxon>Fusobacteriota</taxon>
        <taxon>Fusobacteriia</taxon>
        <taxon>Fusobacteriales</taxon>
        <taxon>Fusobacteriaceae</taxon>
        <taxon>Fusobacterium</taxon>
    </lineage>
</organism>
<evidence type="ECO:0000256" key="1">
    <source>
        <dbReference type="SAM" id="Phobius"/>
    </source>
</evidence>
<evidence type="ECO:0000313" key="3">
    <source>
        <dbReference type="Proteomes" id="UP000284676"/>
    </source>
</evidence>
<feature type="transmembrane region" description="Helical" evidence="1">
    <location>
        <begin position="32"/>
        <end position="50"/>
    </location>
</feature>
<name>A0A414PP89_FUSMR</name>
<dbReference type="EMBL" id="QRHL01000027">
    <property type="protein sequence ID" value="RHF70353.1"/>
    <property type="molecule type" value="Genomic_DNA"/>
</dbReference>
<sequence>MRELDERRIYEEEDEIDLMELFHTILKHKVKIVIVTIVVMLLSTLGGYIYNRLNSFNTAIIGFNYPELQKGKNPDGSIFLRTDIIPLDVINDTYNMYQEKLGGKKLDDFRNSIEVEGIIPDSTQTLIDNALKRGETLSFTASNYRIKIKEKDKEILNKLINDSISSYITKHKPNYIIQTIGDEIYNYDYSDSYILLDERLKMMEMAIASYENKNYISTKLGYSFGMISERIRNLKNVELKDYYSYYSINGLSKDSNNKLLRVDSEIQDLILENQALNGKVEVLDEMLHNFKPTQKQIVIPNIANEGVDIEDKNDYYSKLVEDYVALNNNIEDNKVKIQLLENSKLDIKAPSAEEIKNLDDKLRVVVEKANKIIEDINILSREYIDSTYSDMIKIVSPVTTDTEGKPLILFVGVGAVLGIILGVFLAFMAEFIRNYRNKYSK</sequence>
<evidence type="ECO:0000313" key="2">
    <source>
        <dbReference type="EMBL" id="RHF70353.1"/>
    </source>
</evidence>
<accession>A0A414PP89</accession>
<keyword evidence="1" id="KW-1133">Transmembrane helix</keyword>
<reference evidence="2 3" key="1">
    <citation type="submission" date="2018-08" db="EMBL/GenBank/DDBJ databases">
        <title>A genome reference for cultivated species of the human gut microbiota.</title>
        <authorList>
            <person name="Zou Y."/>
            <person name="Xue W."/>
            <person name="Luo G."/>
        </authorList>
    </citation>
    <scope>NUCLEOTIDE SEQUENCE [LARGE SCALE GENOMIC DNA]</scope>
    <source>
        <strain evidence="2 3">AM25-1</strain>
    </source>
</reference>
<dbReference type="AlphaFoldDB" id="A0A414PP89"/>
<gene>
    <name evidence="2" type="ORF">DW663_10995</name>
</gene>
<dbReference type="Proteomes" id="UP000284676">
    <property type="component" value="Unassembled WGS sequence"/>
</dbReference>
<dbReference type="RefSeq" id="WP_118234639.1">
    <property type="nucleotide sequence ID" value="NZ_JBQKFG010000015.1"/>
</dbReference>
<keyword evidence="1" id="KW-0812">Transmembrane</keyword>
<evidence type="ECO:0008006" key="4">
    <source>
        <dbReference type="Google" id="ProtNLM"/>
    </source>
</evidence>
<comment type="caution">
    <text evidence="2">The sequence shown here is derived from an EMBL/GenBank/DDBJ whole genome shotgun (WGS) entry which is preliminary data.</text>
</comment>
<feature type="transmembrane region" description="Helical" evidence="1">
    <location>
        <begin position="407"/>
        <end position="432"/>
    </location>
</feature>
<protein>
    <recommendedName>
        <fullName evidence="4">Polysaccharide chain length determinant N-terminal domain-containing protein</fullName>
    </recommendedName>
</protein>
<proteinExistence type="predicted"/>
<keyword evidence="1" id="KW-0472">Membrane</keyword>